<organism evidence="3">
    <name type="scientific">marine sediment metagenome</name>
    <dbReference type="NCBI Taxonomy" id="412755"/>
    <lineage>
        <taxon>unclassified sequences</taxon>
        <taxon>metagenomes</taxon>
        <taxon>ecological metagenomes</taxon>
    </lineage>
</organism>
<feature type="non-terminal residue" evidence="3">
    <location>
        <position position="262"/>
    </location>
</feature>
<gene>
    <name evidence="3" type="ORF">S06H3_43528</name>
</gene>
<keyword evidence="1" id="KW-0732">Signal</keyword>
<accession>X1PUC5</accession>
<dbReference type="Gene3D" id="2.60.40.1220">
    <property type="match status" value="1"/>
</dbReference>
<proteinExistence type="predicted"/>
<evidence type="ECO:0000256" key="1">
    <source>
        <dbReference type="ARBA" id="ARBA00022729"/>
    </source>
</evidence>
<protein>
    <recommendedName>
        <fullName evidence="2">LTD domain-containing protein</fullName>
    </recommendedName>
</protein>
<evidence type="ECO:0000259" key="2">
    <source>
        <dbReference type="PROSITE" id="PS51841"/>
    </source>
</evidence>
<sequence>SSYSFESGATLVLERLDNPPGPDLFFSEYIEGSSYNKALEIYNGKDVAVNLAEYSIKGTHNGDADWEYAGFNFPDIELAAGDVYVICDVGAGPEITAIADTLLVYDPNKTMGFNGDDARALFWGEIMLDIIGFTDGDPGNGWDVAGVTDATKDHTLIRKAEVTMGNVDWAASAGTDEATSEWVVLPQNTFGFLGAHPHTDFVAPEIAGVVAVSGTALQVRFTEEVDPVAAAAVANYSIDGGIGNPASVEMVKNNIAVLTIAA</sequence>
<name>X1PUC5_9ZZZZ</name>
<dbReference type="InterPro" id="IPR036415">
    <property type="entry name" value="Lamin_tail_dom_sf"/>
</dbReference>
<evidence type="ECO:0000313" key="3">
    <source>
        <dbReference type="EMBL" id="GAI46126.1"/>
    </source>
</evidence>
<reference evidence="3" key="1">
    <citation type="journal article" date="2014" name="Front. Microbiol.">
        <title>High frequency of phylogenetically diverse reductive dehalogenase-homologous genes in deep subseafloor sedimentary metagenomes.</title>
        <authorList>
            <person name="Kawai M."/>
            <person name="Futagami T."/>
            <person name="Toyoda A."/>
            <person name="Takaki Y."/>
            <person name="Nishi S."/>
            <person name="Hori S."/>
            <person name="Arai W."/>
            <person name="Tsubouchi T."/>
            <person name="Morono Y."/>
            <person name="Uchiyama I."/>
            <person name="Ito T."/>
            <person name="Fujiyama A."/>
            <person name="Inagaki F."/>
            <person name="Takami H."/>
        </authorList>
    </citation>
    <scope>NUCLEOTIDE SEQUENCE</scope>
    <source>
        <strain evidence="3">Expedition CK06-06</strain>
    </source>
</reference>
<feature type="domain" description="LTD" evidence="2">
    <location>
        <begin position="1"/>
        <end position="158"/>
    </location>
</feature>
<dbReference type="EMBL" id="BARV01027007">
    <property type="protein sequence ID" value="GAI46126.1"/>
    <property type="molecule type" value="Genomic_DNA"/>
</dbReference>
<dbReference type="PROSITE" id="PS51841">
    <property type="entry name" value="LTD"/>
    <property type="match status" value="1"/>
</dbReference>
<comment type="caution">
    <text evidence="3">The sequence shown here is derived from an EMBL/GenBank/DDBJ whole genome shotgun (WGS) entry which is preliminary data.</text>
</comment>
<dbReference type="AlphaFoldDB" id="X1PUC5"/>
<feature type="non-terminal residue" evidence="3">
    <location>
        <position position="1"/>
    </location>
</feature>
<dbReference type="InterPro" id="IPR001322">
    <property type="entry name" value="Lamin_tail_dom"/>
</dbReference>
<dbReference type="SUPFAM" id="SSF74853">
    <property type="entry name" value="Lamin A/C globular tail domain"/>
    <property type="match status" value="1"/>
</dbReference>
<dbReference type="InterPro" id="IPR014755">
    <property type="entry name" value="Cu-Rt/internalin_Ig-like"/>
</dbReference>